<accession>A0AA35WUS8</accession>
<evidence type="ECO:0000313" key="2">
    <source>
        <dbReference type="Proteomes" id="UP001174909"/>
    </source>
</evidence>
<proteinExistence type="predicted"/>
<gene>
    <name evidence="1" type="ORF">GBAR_LOCUS16825</name>
</gene>
<dbReference type="EMBL" id="CASHTH010002426">
    <property type="protein sequence ID" value="CAI8029651.1"/>
    <property type="molecule type" value="Genomic_DNA"/>
</dbReference>
<feature type="non-terminal residue" evidence="1">
    <location>
        <position position="1"/>
    </location>
</feature>
<dbReference type="AlphaFoldDB" id="A0AA35WUS8"/>
<comment type="caution">
    <text evidence="1">The sequence shown here is derived from an EMBL/GenBank/DDBJ whole genome shotgun (WGS) entry which is preliminary data.</text>
</comment>
<sequence>FATNFSDPPPLLEGYSYPQALPNWCILLYSTACASALKCTWGAPYCYSQSRPALVFIGATLNLLEVDSVIAMLSTLSSLYNVFICVCFSGHFI</sequence>
<evidence type="ECO:0000313" key="1">
    <source>
        <dbReference type="EMBL" id="CAI8029651.1"/>
    </source>
</evidence>
<protein>
    <submittedName>
        <fullName evidence="1">Uncharacterized protein</fullName>
    </submittedName>
</protein>
<reference evidence="1" key="1">
    <citation type="submission" date="2023-03" db="EMBL/GenBank/DDBJ databases">
        <authorList>
            <person name="Steffen K."/>
            <person name="Cardenas P."/>
        </authorList>
    </citation>
    <scope>NUCLEOTIDE SEQUENCE</scope>
</reference>
<dbReference type="Proteomes" id="UP001174909">
    <property type="component" value="Unassembled WGS sequence"/>
</dbReference>
<name>A0AA35WUS8_GEOBA</name>
<keyword evidence="2" id="KW-1185">Reference proteome</keyword>
<organism evidence="1 2">
    <name type="scientific">Geodia barretti</name>
    <name type="common">Barrett's horny sponge</name>
    <dbReference type="NCBI Taxonomy" id="519541"/>
    <lineage>
        <taxon>Eukaryota</taxon>
        <taxon>Metazoa</taxon>
        <taxon>Porifera</taxon>
        <taxon>Demospongiae</taxon>
        <taxon>Heteroscleromorpha</taxon>
        <taxon>Tetractinellida</taxon>
        <taxon>Astrophorina</taxon>
        <taxon>Geodiidae</taxon>
        <taxon>Geodia</taxon>
    </lineage>
</organism>